<feature type="region of interest" description="Disordered" evidence="1">
    <location>
        <begin position="91"/>
        <end position="123"/>
    </location>
</feature>
<dbReference type="PANTHER" id="PTHR42749">
    <property type="entry name" value="CELL SHAPE-DETERMINING PROTEIN MREB"/>
    <property type="match status" value="1"/>
</dbReference>
<proteinExistence type="predicted"/>
<dbReference type="CDD" id="cd10170">
    <property type="entry name" value="ASKHA_NBD_HSP70"/>
    <property type="match status" value="1"/>
</dbReference>
<organism evidence="2 3">
    <name type="scientific">Glonium stellatum</name>
    <dbReference type="NCBI Taxonomy" id="574774"/>
    <lineage>
        <taxon>Eukaryota</taxon>
        <taxon>Fungi</taxon>
        <taxon>Dikarya</taxon>
        <taxon>Ascomycota</taxon>
        <taxon>Pezizomycotina</taxon>
        <taxon>Dothideomycetes</taxon>
        <taxon>Pleosporomycetidae</taxon>
        <taxon>Gloniales</taxon>
        <taxon>Gloniaceae</taxon>
        <taxon>Glonium</taxon>
    </lineage>
</organism>
<dbReference type="Proteomes" id="UP000250140">
    <property type="component" value="Unassembled WGS sequence"/>
</dbReference>
<dbReference type="InterPro" id="IPR043129">
    <property type="entry name" value="ATPase_NBD"/>
</dbReference>
<gene>
    <name evidence="2" type="ORF">AOQ84DRAFT_361216</name>
</gene>
<dbReference type="Gene3D" id="3.90.640.10">
    <property type="entry name" value="Actin, Chain A, domain 4"/>
    <property type="match status" value="1"/>
</dbReference>
<dbReference type="Gene3D" id="3.30.420.40">
    <property type="match status" value="2"/>
</dbReference>
<dbReference type="SUPFAM" id="SSF53067">
    <property type="entry name" value="Actin-like ATPase domain"/>
    <property type="match status" value="1"/>
</dbReference>
<protein>
    <submittedName>
        <fullName evidence="2">Uncharacterized protein</fullName>
    </submittedName>
</protein>
<dbReference type="PANTHER" id="PTHR42749:SF8">
    <property type="entry name" value="HSP70 FAMILY PROTEIN (AFU_ORTHOLOGUE AFUA_3G13740)"/>
    <property type="match status" value="1"/>
</dbReference>
<evidence type="ECO:0000313" key="2">
    <source>
        <dbReference type="EMBL" id="OCL11764.1"/>
    </source>
</evidence>
<evidence type="ECO:0000313" key="3">
    <source>
        <dbReference type="Proteomes" id="UP000250140"/>
    </source>
</evidence>
<evidence type="ECO:0000256" key="1">
    <source>
        <dbReference type="SAM" id="MobiDB-lite"/>
    </source>
</evidence>
<accession>A0A8E2JWH7</accession>
<keyword evidence="3" id="KW-1185">Reference proteome</keyword>
<dbReference type="EMBL" id="KV748991">
    <property type="protein sequence ID" value="OCL11764.1"/>
    <property type="molecule type" value="Genomic_DNA"/>
</dbReference>
<reference evidence="2 3" key="1">
    <citation type="journal article" date="2016" name="Nat. Commun.">
        <title>Ectomycorrhizal ecology is imprinted in the genome of the dominant symbiotic fungus Cenococcum geophilum.</title>
        <authorList>
            <consortium name="DOE Joint Genome Institute"/>
            <person name="Peter M."/>
            <person name="Kohler A."/>
            <person name="Ohm R.A."/>
            <person name="Kuo A."/>
            <person name="Krutzmann J."/>
            <person name="Morin E."/>
            <person name="Arend M."/>
            <person name="Barry K.W."/>
            <person name="Binder M."/>
            <person name="Choi C."/>
            <person name="Clum A."/>
            <person name="Copeland A."/>
            <person name="Grisel N."/>
            <person name="Haridas S."/>
            <person name="Kipfer T."/>
            <person name="LaButti K."/>
            <person name="Lindquist E."/>
            <person name="Lipzen A."/>
            <person name="Maire R."/>
            <person name="Meier B."/>
            <person name="Mihaltcheva S."/>
            <person name="Molinier V."/>
            <person name="Murat C."/>
            <person name="Poggeler S."/>
            <person name="Quandt C.A."/>
            <person name="Sperisen C."/>
            <person name="Tritt A."/>
            <person name="Tisserant E."/>
            <person name="Crous P.W."/>
            <person name="Henrissat B."/>
            <person name="Nehls U."/>
            <person name="Egli S."/>
            <person name="Spatafora J.W."/>
            <person name="Grigoriev I.V."/>
            <person name="Martin F.M."/>
        </authorList>
    </citation>
    <scope>NUCLEOTIDE SEQUENCE [LARGE SCALE GENOMIC DNA]</scope>
    <source>
        <strain evidence="2 3">CBS 207.34</strain>
    </source>
</reference>
<dbReference type="OrthoDB" id="2963168at2759"/>
<name>A0A8E2JWH7_9PEZI</name>
<dbReference type="AlphaFoldDB" id="A0A8E2JWH7"/>
<feature type="compositionally biased region" description="Acidic residues" evidence="1">
    <location>
        <begin position="97"/>
        <end position="116"/>
    </location>
</feature>
<sequence length="442" mass="49291">MDPDTLMPDSDAEVASNTRHFVVAVDFGTTFSSVAYVGYTHPNQRFRIGFRQVEIVDRYPDHPYGNFTCHDVPTEIWYSQRIAAPLHSDGSAVENELPADDTSSEDDDDNESETEISSEGASEPDVLLNTLGETCKTLKKMRLIEEDIDIIADYLEQLFRHTKKRLIESEGYTDASPVEFVLCIPAIWKAKAARQMQVAMGTAITKSGLGKLQNGSIDNLFLVSEPEAAAACLLASEKTRLETDDTFILLDAGGGTVDAITYTVDKDIPLRLRTEEVVPGGAMCGSSFINERLEDLLISKLKAHAYLEKNGETLSKIINGLVVDFERQGKKKMDLILQDHTAHFTIKIPGLLENKKKRFRDGKMYLTRKEAKKLFKPSLEGVARVMMDQLRMAQQKGRKVKKIILIGGFGQSESLSAYLRDTLEKECGLEDKNIVLESSKIQ</sequence>